<keyword evidence="2" id="KW-1185">Reference proteome</keyword>
<evidence type="ECO:0000313" key="2">
    <source>
        <dbReference type="Proteomes" id="UP001302329"/>
    </source>
</evidence>
<gene>
    <name evidence="1" type="ORF">VB739_15810</name>
</gene>
<protein>
    <submittedName>
        <fullName evidence="1">Uncharacterized protein</fullName>
    </submittedName>
</protein>
<sequence length="113" mass="11862">MDEPAKREAEWQAVIAAHPLENHDPAEWLRYGVALSQLIAPSDQQRQQQQQAGLAFAHAEALGASKEAVALAQRQATLLSLAEGLELAGAGAAAAALGRKVPDAIITPHPGFP</sequence>
<reference evidence="1 2" key="1">
    <citation type="submission" date="2023-12" db="EMBL/GenBank/DDBJ databases">
        <title>Baltic Sea Cyanobacteria.</title>
        <authorList>
            <person name="Delbaje E."/>
            <person name="Fewer D.P."/>
            <person name="Shishido T.K."/>
        </authorList>
    </citation>
    <scope>NUCLEOTIDE SEQUENCE [LARGE SCALE GENOMIC DNA]</scope>
    <source>
        <strain evidence="1 2">UHCC 0281</strain>
    </source>
</reference>
<dbReference type="EMBL" id="JAYGHY010000089">
    <property type="protein sequence ID" value="MEA5444024.1"/>
    <property type="molecule type" value="Genomic_DNA"/>
</dbReference>
<evidence type="ECO:0000313" key="1">
    <source>
        <dbReference type="EMBL" id="MEA5444024.1"/>
    </source>
</evidence>
<organism evidence="1 2">
    <name type="scientific">Cyanobium gracile UHCC 0281</name>
    <dbReference type="NCBI Taxonomy" id="3110309"/>
    <lineage>
        <taxon>Bacteria</taxon>
        <taxon>Bacillati</taxon>
        <taxon>Cyanobacteriota</taxon>
        <taxon>Cyanophyceae</taxon>
        <taxon>Synechococcales</taxon>
        <taxon>Prochlorococcaceae</taxon>
        <taxon>Cyanobium</taxon>
    </lineage>
</organism>
<dbReference type="Proteomes" id="UP001302329">
    <property type="component" value="Unassembled WGS sequence"/>
</dbReference>
<accession>A0ABU5SZT0</accession>
<dbReference type="RefSeq" id="WP_323357967.1">
    <property type="nucleotide sequence ID" value="NZ_JAYGHY010000089.1"/>
</dbReference>
<proteinExistence type="predicted"/>
<name>A0ABU5SZT0_9CYAN</name>
<comment type="caution">
    <text evidence="1">The sequence shown here is derived from an EMBL/GenBank/DDBJ whole genome shotgun (WGS) entry which is preliminary data.</text>
</comment>